<feature type="domain" description="Carrier" evidence="3">
    <location>
        <begin position="753"/>
        <end position="836"/>
    </location>
</feature>
<dbReference type="Pfam" id="PF13193">
    <property type="entry name" value="AMP-binding_C"/>
    <property type="match status" value="1"/>
</dbReference>
<evidence type="ECO:0000256" key="2">
    <source>
        <dbReference type="ARBA" id="ARBA00022553"/>
    </source>
</evidence>
<dbReference type="Pfam" id="PF00501">
    <property type="entry name" value="AMP-binding"/>
    <property type="match status" value="1"/>
</dbReference>
<dbReference type="Gene3D" id="1.10.1200.10">
    <property type="entry name" value="ACP-like"/>
    <property type="match status" value="1"/>
</dbReference>
<dbReference type="EMBL" id="CP001867">
    <property type="protein sequence ID" value="ADB75683.1"/>
    <property type="molecule type" value="Genomic_DNA"/>
</dbReference>
<dbReference type="OrthoDB" id="2472181at2"/>
<dbReference type="InterPro" id="IPR036736">
    <property type="entry name" value="ACP-like_sf"/>
</dbReference>
<keyword evidence="5" id="KW-1185">Reference proteome</keyword>
<evidence type="ECO:0000259" key="3">
    <source>
        <dbReference type="PROSITE" id="PS50075"/>
    </source>
</evidence>
<dbReference type="PROSITE" id="PS00455">
    <property type="entry name" value="AMP_BINDING"/>
    <property type="match status" value="1"/>
</dbReference>
<dbReference type="InterPro" id="IPR020806">
    <property type="entry name" value="PKS_PP-bd"/>
</dbReference>
<evidence type="ECO:0000313" key="5">
    <source>
        <dbReference type="Proteomes" id="UP000001382"/>
    </source>
</evidence>
<dbReference type="HOGENOM" id="CLU_000022_2_4_11"/>
<keyword evidence="2" id="KW-0597">Phosphoprotein</keyword>
<dbReference type="Gene3D" id="3.30.300.30">
    <property type="match status" value="1"/>
</dbReference>
<reference evidence="4 5" key="1">
    <citation type="journal article" date="2010" name="Stand. Genomic Sci.">
        <title>Complete genome sequence of Geodermatophilus obscurus type strain (G-20).</title>
        <authorList>
            <person name="Ivanova N."/>
            <person name="Sikorski J."/>
            <person name="Jando M."/>
            <person name="Munk C."/>
            <person name="Lapidus A."/>
            <person name="Glavina Del Rio T."/>
            <person name="Copeland A."/>
            <person name="Tice H."/>
            <person name="Cheng J.-F."/>
            <person name="Lucas S."/>
            <person name="Chen F."/>
            <person name="Nolan M."/>
            <person name="Bruce D."/>
            <person name="Goodwin L."/>
            <person name="Pitluck S."/>
            <person name="Mavromatis K."/>
            <person name="Mikhailova N."/>
            <person name="Pati A."/>
            <person name="Chen A."/>
            <person name="Palaniappan K."/>
            <person name="Land M."/>
            <person name="Hauser L."/>
            <person name="Chang Y.-J."/>
            <person name="Jeffries C.D."/>
            <person name="Meincke L."/>
            <person name="Brettin T."/>
            <person name="Detter J.C."/>
            <person name="Detter J.C."/>
            <person name="Rohde M."/>
            <person name="Goeker M."/>
            <person name="Bristow J."/>
            <person name="Eisen J.A."/>
            <person name="Markowitz V."/>
            <person name="Hugenholtz P."/>
            <person name="Kyrpides N.C."/>
            <person name="Klenk H.-P."/>
        </authorList>
    </citation>
    <scope>NUCLEOTIDE SEQUENCE [LARGE SCALE GENOMIC DNA]</scope>
    <source>
        <strain evidence="5">ATCC 25078 / DSM 43160 / JCM 3152 / KCC A-0152 / KCTC 9177 / NBRC 13315 / NRRL B-3577 / G-20</strain>
    </source>
</reference>
<dbReference type="PANTHER" id="PTHR45527">
    <property type="entry name" value="NONRIBOSOMAL PEPTIDE SYNTHETASE"/>
    <property type="match status" value="1"/>
</dbReference>
<dbReference type="GO" id="GO:0005737">
    <property type="term" value="C:cytoplasm"/>
    <property type="evidence" value="ECO:0007669"/>
    <property type="project" value="TreeGrafter"/>
</dbReference>
<dbReference type="InterPro" id="IPR042099">
    <property type="entry name" value="ANL_N_sf"/>
</dbReference>
<dbReference type="GO" id="GO:0043041">
    <property type="term" value="P:amino acid activation for nonribosomal peptide biosynthetic process"/>
    <property type="evidence" value="ECO:0007669"/>
    <property type="project" value="TreeGrafter"/>
</dbReference>
<dbReference type="Gene3D" id="3.30.559.30">
    <property type="entry name" value="Nonribosomal peptide synthetase, condensation domain"/>
    <property type="match status" value="1"/>
</dbReference>
<dbReference type="InterPro" id="IPR025110">
    <property type="entry name" value="AMP-bd_C"/>
</dbReference>
<dbReference type="SUPFAM" id="SSF52777">
    <property type="entry name" value="CoA-dependent acyltransferases"/>
    <property type="match status" value="1"/>
</dbReference>
<dbReference type="Pfam" id="PF00550">
    <property type="entry name" value="PP-binding"/>
    <property type="match status" value="1"/>
</dbReference>
<organism evidence="4 5">
    <name type="scientific">Geodermatophilus obscurus (strain ATCC 25078 / DSM 43160 / JCM 3152 / CCUG 61914 / KCC A-0152 / KCTC 9177 / NBRC 13315 / NRRL B-3577 / G-20)</name>
    <dbReference type="NCBI Taxonomy" id="526225"/>
    <lineage>
        <taxon>Bacteria</taxon>
        <taxon>Bacillati</taxon>
        <taxon>Actinomycetota</taxon>
        <taxon>Actinomycetes</taxon>
        <taxon>Geodermatophilales</taxon>
        <taxon>Geodermatophilaceae</taxon>
        <taxon>Geodermatophilus</taxon>
    </lineage>
</organism>
<dbReference type="GO" id="GO:0044550">
    <property type="term" value="P:secondary metabolite biosynthetic process"/>
    <property type="evidence" value="ECO:0007669"/>
    <property type="project" value="TreeGrafter"/>
</dbReference>
<dbReference type="InterPro" id="IPR045851">
    <property type="entry name" value="AMP-bd_C_sf"/>
</dbReference>
<dbReference type="SUPFAM" id="SSF47336">
    <property type="entry name" value="ACP-like"/>
    <property type="match status" value="1"/>
</dbReference>
<dbReference type="KEGG" id="gob:Gobs_3073"/>
<dbReference type="SMART" id="SM00823">
    <property type="entry name" value="PKS_PP"/>
    <property type="match status" value="1"/>
</dbReference>
<dbReference type="InterPro" id="IPR020845">
    <property type="entry name" value="AMP-binding_CS"/>
</dbReference>
<dbReference type="eggNOG" id="COG1020">
    <property type="taxonomic scope" value="Bacteria"/>
</dbReference>
<dbReference type="Gene3D" id="3.40.50.12780">
    <property type="entry name" value="N-terminal domain of ligase-like"/>
    <property type="match status" value="1"/>
</dbReference>
<protein>
    <submittedName>
        <fullName evidence="4">Amino acid adenylation domain protein</fullName>
    </submittedName>
</protein>
<dbReference type="InterPro" id="IPR000873">
    <property type="entry name" value="AMP-dep_synth/lig_dom"/>
</dbReference>
<dbReference type="CDD" id="cd05930">
    <property type="entry name" value="A_NRPS"/>
    <property type="match status" value="1"/>
</dbReference>
<sequence>MTAVDTATDAGRVFWEQVLSAGGSTTIPRWTPAPVPGSADLEVTLTDSSRVALRKLADRLAVPLGSVLLAAHARVLSALSGETEVVTGYIAGNGDRPLPCRISTDAGSWRELVRRTAAVEAGVLAHRHTPVEELRAQLGARGPAFETVFDPTGAGGDLPRGIVLGVARAHHGDRLALRVRYRTDVLDADAAARVAGYHRTALEQLAADPDAVPGGASLLSAEELRLQLEDLGGPRRALPDRPVHELFEERAARQPDAVAVVCGDRQWTYRELNARANRLGRALLARGVRREDVVAVVMERDLEWVATVLAVYKSGGAYLPLEPHFPAGRIATALSRSECRLVLTEERSSTTLDQALETLPGIERLLVDAAWAEDHADGDLGVPVAPDQLAYLLFTSGSTGEPKGVMCEHAGLLNHLFAKVEDLGITEGEVVPQTGPQCFDISIWQMVAGLVLGGRTLVVPQDVVLDVERFVDTIVDGRAAVVQVVPSYLEVIVSYLEQHPRELPDLHTVCPTGDFLKKELVQRWFGVQPGIPVVNTYGLTETSDDAVHELMEEVPAEERVPLGRPIINTHVDVVDEHGTPVPLGAPGLIVFSGVCVGRGYVNDPERTARVFRDDPNRPGERICWTGDYGRWLPNGKLDFLGRRDNQVKIRGFRIEIGEVENALLRVPGVRDGAAVVAEGADRTTRLVAFYSGPGPIGDDVLRERLGTAVPDYMVPSTFHWREVLPLTANGKIDRTTLTALAGELLTVTRDHDAPATPTERRVADVWSTVLGVPADQIGRRDSFATLGGTSLSAVKLVVALGRAVSLKELQATPHLAALAALLDERASSSPIPSPRVPEGSAR</sequence>
<dbReference type="SUPFAM" id="SSF56801">
    <property type="entry name" value="Acetyl-CoA synthetase-like"/>
    <property type="match status" value="1"/>
</dbReference>
<proteinExistence type="predicted"/>
<accession>D2S8V2</accession>
<name>D2S8V2_GEOOG</name>
<dbReference type="InterPro" id="IPR010071">
    <property type="entry name" value="AA_adenyl_dom"/>
</dbReference>
<keyword evidence="1" id="KW-0596">Phosphopantetheine</keyword>
<dbReference type="Proteomes" id="UP000001382">
    <property type="component" value="Chromosome"/>
</dbReference>
<dbReference type="NCBIfam" id="TIGR01733">
    <property type="entry name" value="AA-adenyl-dom"/>
    <property type="match status" value="1"/>
</dbReference>
<evidence type="ECO:0000256" key="1">
    <source>
        <dbReference type="ARBA" id="ARBA00022450"/>
    </source>
</evidence>
<dbReference type="PROSITE" id="PS50075">
    <property type="entry name" value="CARRIER"/>
    <property type="match status" value="1"/>
</dbReference>
<gene>
    <name evidence="4" type="ordered locus">Gobs_3073</name>
</gene>
<dbReference type="GO" id="GO:0031177">
    <property type="term" value="F:phosphopantetheine binding"/>
    <property type="evidence" value="ECO:0007669"/>
    <property type="project" value="InterPro"/>
</dbReference>
<dbReference type="InterPro" id="IPR009081">
    <property type="entry name" value="PP-bd_ACP"/>
</dbReference>
<dbReference type="AlphaFoldDB" id="D2S8V2"/>
<dbReference type="PANTHER" id="PTHR45527:SF1">
    <property type="entry name" value="FATTY ACID SYNTHASE"/>
    <property type="match status" value="1"/>
</dbReference>
<evidence type="ECO:0000313" key="4">
    <source>
        <dbReference type="EMBL" id="ADB75683.1"/>
    </source>
</evidence>
<reference evidence="5" key="2">
    <citation type="submission" date="2010-01" db="EMBL/GenBank/DDBJ databases">
        <title>The complete genome of Geodermatophilus obscurus DSM 43160.</title>
        <authorList>
            <consortium name="US DOE Joint Genome Institute (JGI-PGF)"/>
            <person name="Lucas S."/>
            <person name="Copeland A."/>
            <person name="Lapidus A."/>
            <person name="Glavina del Rio T."/>
            <person name="Dalin E."/>
            <person name="Tice H."/>
            <person name="Bruce D."/>
            <person name="Goodwin L."/>
            <person name="Pitluck S."/>
            <person name="Kyrpides N."/>
            <person name="Mavromatis K."/>
            <person name="Ivanova N."/>
            <person name="Munk A.C."/>
            <person name="Brettin T."/>
            <person name="Detter J.C."/>
            <person name="Han C."/>
            <person name="Larimer F."/>
            <person name="Land M."/>
            <person name="Hauser L."/>
            <person name="Markowitz V."/>
            <person name="Cheng J.-F."/>
            <person name="Hugenholtz P."/>
            <person name="Woyke T."/>
            <person name="Wu D."/>
            <person name="Jando M."/>
            <person name="Schneider S."/>
            <person name="Klenk H.-P."/>
            <person name="Eisen J.A."/>
        </authorList>
    </citation>
    <scope>NUCLEOTIDE SEQUENCE [LARGE SCALE GENOMIC DNA]</scope>
    <source>
        <strain evidence="5">ATCC 25078 / DSM 43160 / JCM 3152 / KCC A-0152 / KCTC 9177 / NBRC 13315 / NRRL B-3577 / G-20</strain>
    </source>
</reference>
<dbReference type="RefSeq" id="WP_012949113.1">
    <property type="nucleotide sequence ID" value="NC_013757.1"/>
</dbReference>
<dbReference type="STRING" id="526225.Gobs_3073"/>